<dbReference type="Gene3D" id="3.40.50.620">
    <property type="entry name" value="HUPs"/>
    <property type="match status" value="1"/>
</dbReference>
<name>D1YYA8_METPS</name>
<dbReference type="Pfam" id="PF01507">
    <property type="entry name" value="PAPS_reduct"/>
    <property type="match status" value="1"/>
</dbReference>
<dbReference type="GeneID" id="8681322"/>
<dbReference type="Gene3D" id="3.30.70.20">
    <property type="match status" value="1"/>
</dbReference>
<dbReference type="KEGG" id="mpd:MCP_1358"/>
<dbReference type="InterPro" id="IPR002500">
    <property type="entry name" value="PAPS_reduct_dom"/>
</dbReference>
<dbReference type="PANTHER" id="PTHR43196">
    <property type="entry name" value="SULFATE ADENYLYLTRANSFERASE SUBUNIT 2"/>
    <property type="match status" value="1"/>
</dbReference>
<accession>D1YYA8</accession>
<evidence type="ECO:0000256" key="1">
    <source>
        <dbReference type="SAM" id="MobiDB-lite"/>
    </source>
</evidence>
<dbReference type="PROSITE" id="PS00198">
    <property type="entry name" value="4FE4S_FER_1"/>
    <property type="match status" value="1"/>
</dbReference>
<dbReference type="SUPFAM" id="SSF54862">
    <property type="entry name" value="4Fe-4S ferredoxins"/>
    <property type="match status" value="1"/>
</dbReference>
<feature type="region of interest" description="Disordered" evidence="1">
    <location>
        <begin position="637"/>
        <end position="656"/>
    </location>
</feature>
<dbReference type="InParanoid" id="D1YYA8"/>
<dbReference type="AlphaFoldDB" id="D1YYA8"/>
<dbReference type="Pfam" id="PF12838">
    <property type="entry name" value="Fer4_7"/>
    <property type="match status" value="1"/>
</dbReference>
<dbReference type="EMBL" id="AP011532">
    <property type="protein sequence ID" value="BAI61430.1"/>
    <property type="molecule type" value="Genomic_DNA"/>
</dbReference>
<reference evidence="3 4" key="1">
    <citation type="journal article" date="2007" name="Appl. Environ. Microbiol.">
        <title>Isolation of key methanogens for global methane emission from rice paddy fields: a novel isolate affiliated with the clone cluster rice cluster I.</title>
        <authorList>
            <person name="Sakai S."/>
            <person name="Imachi H."/>
            <person name="Sekiguchi Y."/>
            <person name="Ohashi A."/>
            <person name="Harada H."/>
            <person name="Kamagata Y."/>
        </authorList>
    </citation>
    <scope>NUCLEOTIDE SEQUENCE [LARGE SCALE GENOMIC DNA]</scope>
    <source>
        <strain evidence="4">DSM 17711 / JCM 13418 / NBRC 101707 / SANAE</strain>
    </source>
</reference>
<dbReference type="NCBIfam" id="NF010366">
    <property type="entry name" value="PRK13795.1-1"/>
    <property type="match status" value="1"/>
</dbReference>
<dbReference type="PANTHER" id="PTHR43196:SF2">
    <property type="entry name" value="PHOSPHOADENOSINE PHOSPHOSULFATE REDUCTASE"/>
    <property type="match status" value="1"/>
</dbReference>
<dbReference type="InterPro" id="IPR050128">
    <property type="entry name" value="Sulfate_adenylyltrnsfr_sub2"/>
</dbReference>
<proteinExistence type="predicted"/>
<organism evidence="3 4">
    <name type="scientific">Methanocella paludicola (strain DSM 17711 / JCM 13418 / NBRC 101707 / SANAE)</name>
    <dbReference type="NCBI Taxonomy" id="304371"/>
    <lineage>
        <taxon>Archaea</taxon>
        <taxon>Methanobacteriati</taxon>
        <taxon>Methanobacteriota</taxon>
        <taxon>Stenosarchaea group</taxon>
        <taxon>Methanomicrobia</taxon>
        <taxon>Methanocellales</taxon>
        <taxon>Methanocellaceae</taxon>
        <taxon>Methanocella</taxon>
    </lineage>
</organism>
<dbReference type="InterPro" id="IPR017900">
    <property type="entry name" value="4Fe4S_Fe_S_CS"/>
</dbReference>
<evidence type="ECO:0000313" key="4">
    <source>
        <dbReference type="Proteomes" id="UP000001882"/>
    </source>
</evidence>
<reference evidence="3 4" key="2">
    <citation type="journal article" date="2008" name="Int. J. Syst. Evol. Microbiol.">
        <title>Methanocella paludicola gen. nov., sp. nov., a methane-producing archaeon, the first isolate of the lineage 'Rice Cluster I', and proposal of the new archaeal order Methanocellales ord. nov.</title>
        <authorList>
            <person name="Sakai S."/>
            <person name="Imachi H."/>
            <person name="Hanada S."/>
            <person name="Ohashi A."/>
            <person name="Harada H."/>
            <person name="Kamagata Y."/>
        </authorList>
    </citation>
    <scope>NUCLEOTIDE SEQUENCE [LARGE SCALE GENOMIC DNA]</scope>
    <source>
        <strain evidence="4">DSM 17711 / JCM 13418 / NBRC 101707 / SANAE</strain>
    </source>
</reference>
<protein>
    <submittedName>
        <fullName evidence="3">Phosphoadenosine phosphosulfate reductase</fullName>
    </submittedName>
</protein>
<dbReference type="OrthoDB" id="5817at2157"/>
<dbReference type="PROSITE" id="PS51379">
    <property type="entry name" value="4FE4S_FER_2"/>
    <property type="match status" value="1"/>
</dbReference>
<dbReference type="Proteomes" id="UP000001882">
    <property type="component" value="Chromosome"/>
</dbReference>
<dbReference type="CDD" id="cd23947">
    <property type="entry name" value="PAPS_reductase-like_YbdN"/>
    <property type="match status" value="1"/>
</dbReference>
<dbReference type="eggNOG" id="arCOG00073">
    <property type="taxonomic scope" value="Archaea"/>
</dbReference>
<dbReference type="InterPro" id="IPR017896">
    <property type="entry name" value="4Fe4S_Fe-S-bd"/>
</dbReference>
<reference evidence="4" key="3">
    <citation type="journal article" date="2011" name="PLoS ONE">
        <title>Genome sequence of a mesophilic hydrogenotrophic methanogen Methanocella paludicola, the first cultivated representative of the order Methanocellales.</title>
        <authorList>
            <person name="Sakai S."/>
            <person name="Takaki Y."/>
            <person name="Shimamura S."/>
            <person name="Sekine M."/>
            <person name="Tajima T."/>
            <person name="Kosugi H."/>
            <person name="Ichikawa N."/>
            <person name="Tasumi E."/>
            <person name="Hiraki A.T."/>
            <person name="Shimizu A."/>
            <person name="Kato Y."/>
            <person name="Nishiko R."/>
            <person name="Mori K."/>
            <person name="Fujita N."/>
            <person name="Imachi H."/>
            <person name="Takai K."/>
        </authorList>
    </citation>
    <scope>NUCLEOTIDE SEQUENCE [LARGE SCALE GENOMIC DNA]</scope>
    <source>
        <strain evidence="4">DSM 17711 / JCM 13418 / NBRC 101707 / SANAE</strain>
    </source>
</reference>
<evidence type="ECO:0000259" key="2">
    <source>
        <dbReference type="PROSITE" id="PS51379"/>
    </source>
</evidence>
<dbReference type="PATRIC" id="fig|304371.9.peg.1395"/>
<dbReference type="InterPro" id="IPR014729">
    <property type="entry name" value="Rossmann-like_a/b/a_fold"/>
</dbReference>
<feature type="domain" description="4Fe-4S ferredoxin-type" evidence="2">
    <location>
        <begin position="576"/>
        <end position="605"/>
    </location>
</feature>
<dbReference type="SUPFAM" id="SSF52402">
    <property type="entry name" value="Adenine nucleotide alpha hydrolases-like"/>
    <property type="match status" value="1"/>
</dbReference>
<gene>
    <name evidence="3" type="ordered locus">MCP_1358</name>
</gene>
<dbReference type="eggNOG" id="arCOG02059">
    <property type="taxonomic scope" value="Archaea"/>
</dbReference>
<dbReference type="GO" id="GO:0016491">
    <property type="term" value="F:oxidoreductase activity"/>
    <property type="evidence" value="ECO:0007669"/>
    <property type="project" value="UniProtKB-ARBA"/>
</dbReference>
<dbReference type="STRING" id="304371.MCP_1358"/>
<dbReference type="NCBIfam" id="NF010367">
    <property type="entry name" value="PRK13795.1-2"/>
    <property type="match status" value="1"/>
</dbReference>
<keyword evidence="4" id="KW-1185">Reference proteome</keyword>
<dbReference type="RefSeq" id="WP_012900109.1">
    <property type="nucleotide sequence ID" value="NC_013665.1"/>
</dbReference>
<evidence type="ECO:0000313" key="3">
    <source>
        <dbReference type="EMBL" id="BAI61430.1"/>
    </source>
</evidence>
<sequence>MAGIKPFEGALDHIFWCDSCNVPLISETCGTCGATARQVRLSPPGDVRFCSPYERTIIRNLFERDFGCDPIGERLVLLNKIPGDDKADEIIIDGYTIAVVYYDLKEEGYKLDLRLYGAKLLMALTNKKTVTVDVPRNMHLSGKGIKGSTVVDTSPDIKKDDIVLIRVNENFNGLGVAKADAENLKDASQNTIKIRKIGGGSIRLNDKLSTLEDAVAANRKTIEAMEKDAINVIKGVVSQGKNKELPVTVSFSGGKDSLVVLNLTKKAVKKFEAFYIDTGLEFPETTKFVEDTAKEVPVKIEKAGKAFDENFPAFGPPAKDFRWCCKVCKLGPVTTHLSQFKKGVITIDGKRRYESFQRGGIDTVERNPFVPGQMSVFPIKDWRAIEVWLYIHMEKLPYNELYDRGFERIGCWLCPAALQAEYVRMKELHPDRYGEWQNKLHKWADESGLTPDYVRYGFWRWKSHPNKMLNIAQEKHIPLKPSYKSGMALDIIRGISPCTLGGYSIEGVLRLPNKASTERLLEMLKTIGAPAYSEDLDVILVRMPKGKGTAKLFAGGQIYASANDKEEAGKLFENTIRQVLRASLCTKCRICVRACPKKAIRLDGHIKVDEKRCDHCGRCTRGCVVARYYDRLINKKQKPDFSGHRPYPVPKNISPR</sequence>